<protein>
    <submittedName>
        <fullName evidence="3">Uncharacterized protein</fullName>
    </submittedName>
</protein>
<evidence type="ECO:0000256" key="2">
    <source>
        <dbReference type="SAM" id="Phobius"/>
    </source>
</evidence>
<keyword evidence="2" id="KW-0812">Transmembrane</keyword>
<sequence>MKLHQTSSSTTENVNMLNKTHPGDFELNDEVKTVSESALTFFSIFFIGTCFLAFFYLWSRSRKRKGKKRTAAYQYSKLSQFDHHDDDDVDTEIIYDIEGGDDSSSSLDDEDKMNCIQDLSVNDRIISISINNSRDLPSVKSKVLTPGNDNDPATLPVSSTKTIKVPKNIQRMSQSSTHTESDEELIR</sequence>
<dbReference type="EMBL" id="HACA01003682">
    <property type="protein sequence ID" value="CDW21043.1"/>
    <property type="molecule type" value="Transcribed_RNA"/>
</dbReference>
<dbReference type="GeneID" id="121127366"/>
<name>A0A0K2T4U4_LEPSM</name>
<dbReference type="RefSeq" id="XP_040578635.1">
    <property type="nucleotide sequence ID" value="XM_040722701.2"/>
</dbReference>
<proteinExistence type="predicted"/>
<feature type="transmembrane region" description="Helical" evidence="2">
    <location>
        <begin position="38"/>
        <end position="59"/>
    </location>
</feature>
<keyword evidence="2" id="KW-0472">Membrane</keyword>
<accession>A0A0K2T4U4</accession>
<evidence type="ECO:0000256" key="1">
    <source>
        <dbReference type="SAM" id="MobiDB-lite"/>
    </source>
</evidence>
<evidence type="ECO:0000313" key="3">
    <source>
        <dbReference type="EMBL" id="CDW21043.1"/>
    </source>
</evidence>
<feature type="region of interest" description="Disordered" evidence="1">
    <location>
        <begin position="141"/>
        <end position="187"/>
    </location>
</feature>
<dbReference type="AlphaFoldDB" id="A0A0K2T4U4"/>
<dbReference type="RefSeq" id="XP_040578636.1">
    <property type="nucleotide sequence ID" value="XM_040722702.2"/>
</dbReference>
<dbReference type="RefSeq" id="XP_071749299.1">
    <property type="nucleotide sequence ID" value="XM_071893198.1"/>
</dbReference>
<dbReference type="KEGG" id="lsm:121127366"/>
<reference evidence="3" key="1">
    <citation type="submission" date="2014-05" db="EMBL/GenBank/DDBJ databases">
        <authorList>
            <person name="Chronopoulou M."/>
        </authorList>
    </citation>
    <scope>NUCLEOTIDE SEQUENCE</scope>
    <source>
        <tissue evidence="3">Whole organism</tissue>
    </source>
</reference>
<keyword evidence="2" id="KW-1133">Transmembrane helix</keyword>
<organism evidence="3">
    <name type="scientific">Lepeophtheirus salmonis</name>
    <name type="common">Salmon louse</name>
    <name type="synonym">Caligus salmonis</name>
    <dbReference type="NCBI Taxonomy" id="72036"/>
    <lineage>
        <taxon>Eukaryota</taxon>
        <taxon>Metazoa</taxon>
        <taxon>Ecdysozoa</taxon>
        <taxon>Arthropoda</taxon>
        <taxon>Crustacea</taxon>
        <taxon>Multicrustacea</taxon>
        <taxon>Hexanauplia</taxon>
        <taxon>Copepoda</taxon>
        <taxon>Siphonostomatoida</taxon>
        <taxon>Caligidae</taxon>
        <taxon>Lepeophtheirus</taxon>
    </lineage>
</organism>